<feature type="repeat" description="TPR" evidence="7">
    <location>
        <begin position="406"/>
        <end position="439"/>
    </location>
</feature>
<evidence type="ECO:0000256" key="5">
    <source>
        <dbReference type="ARBA" id="ARBA00022989"/>
    </source>
</evidence>
<dbReference type="Pfam" id="PF01694">
    <property type="entry name" value="Rhomboid"/>
    <property type="match status" value="1"/>
</dbReference>
<evidence type="ECO:0000256" key="7">
    <source>
        <dbReference type="PROSITE-ProRule" id="PRU00339"/>
    </source>
</evidence>
<feature type="domain" description="Peptidase S54 rhomboid" evidence="9">
    <location>
        <begin position="67"/>
        <end position="201"/>
    </location>
</feature>
<feature type="repeat" description="TPR" evidence="7">
    <location>
        <begin position="372"/>
        <end position="405"/>
    </location>
</feature>
<dbReference type="InterPro" id="IPR013105">
    <property type="entry name" value="TPR_2"/>
</dbReference>
<comment type="caution">
    <text evidence="10">The sequence shown here is derived from an EMBL/GenBank/DDBJ whole genome shotgun (WGS) entry which is preliminary data.</text>
</comment>
<dbReference type="Pfam" id="PF07719">
    <property type="entry name" value="TPR_2"/>
    <property type="match status" value="1"/>
</dbReference>
<dbReference type="GO" id="GO:0004252">
    <property type="term" value="F:serine-type endopeptidase activity"/>
    <property type="evidence" value="ECO:0007669"/>
    <property type="project" value="InterPro"/>
</dbReference>
<evidence type="ECO:0000256" key="6">
    <source>
        <dbReference type="ARBA" id="ARBA00023136"/>
    </source>
</evidence>
<dbReference type="InterPro" id="IPR035952">
    <property type="entry name" value="Rhomboid-like_sf"/>
</dbReference>
<dbReference type="Pfam" id="PF13181">
    <property type="entry name" value="TPR_8"/>
    <property type="match status" value="4"/>
</dbReference>
<dbReference type="SUPFAM" id="SSF144091">
    <property type="entry name" value="Rhomboid-like"/>
    <property type="match status" value="1"/>
</dbReference>
<dbReference type="PANTHER" id="PTHR44858">
    <property type="entry name" value="TETRATRICOPEPTIDE REPEAT PROTEIN 6"/>
    <property type="match status" value="1"/>
</dbReference>
<dbReference type="STRING" id="2052828.ATO67_15225"/>
<dbReference type="InterPro" id="IPR019734">
    <property type="entry name" value="TPR_rpt"/>
</dbReference>
<dbReference type="SUPFAM" id="SSF48452">
    <property type="entry name" value="TPR-like"/>
    <property type="match status" value="2"/>
</dbReference>
<dbReference type="InterPro" id="IPR050498">
    <property type="entry name" value="Ycf3"/>
</dbReference>
<feature type="transmembrane region" description="Helical" evidence="8">
    <location>
        <begin position="76"/>
        <end position="95"/>
    </location>
</feature>
<gene>
    <name evidence="10" type="ORF">ATO67_15225</name>
</gene>
<reference evidence="10 11" key="1">
    <citation type="submission" date="2015-11" db="EMBL/GenBank/DDBJ databases">
        <title>Draft genome sequence of Agrobacterium sp. R89-1.</title>
        <authorList>
            <person name="Zahradnik J."/>
            <person name="Kyslikova E."/>
            <person name="Palyzova A."/>
            <person name="Kyslik P."/>
        </authorList>
    </citation>
    <scope>NUCLEOTIDE SEQUENCE [LARGE SCALE GENOMIC DNA]</scope>
    <source>
        <strain evidence="10 11">R89-1</strain>
    </source>
</reference>
<dbReference type="Gene3D" id="1.20.1540.10">
    <property type="entry name" value="Rhomboid-like"/>
    <property type="match status" value="1"/>
</dbReference>
<dbReference type="SMART" id="SM00028">
    <property type="entry name" value="TPR"/>
    <property type="match status" value="8"/>
</dbReference>
<dbReference type="InterPro" id="IPR011990">
    <property type="entry name" value="TPR-like_helical_dom_sf"/>
</dbReference>
<name>A0A135NXH1_9HYPH</name>
<comment type="subcellular location">
    <subcellularLocation>
        <location evidence="1">Membrane</location>
        <topology evidence="1">Multi-pass membrane protein</topology>
    </subcellularLocation>
</comment>
<feature type="transmembrane region" description="Helical" evidence="8">
    <location>
        <begin position="184"/>
        <end position="203"/>
    </location>
</feature>
<feature type="transmembrane region" description="Helical" evidence="8">
    <location>
        <begin position="12"/>
        <end position="34"/>
    </location>
</feature>
<protein>
    <recommendedName>
        <fullName evidence="9">Peptidase S54 rhomboid domain-containing protein</fullName>
    </recommendedName>
</protein>
<sequence>MRLLRKPVDDLALSVVCVCTAIYLLSAAFSMVAAPPTEPWIKFLFEPSLETLIDMGIGGSLPLRQLDIWSLITSTYLHADIVHIGLNAMCLFAFFPVVTRQYGKAKGFVIYTAAGIAGSLLSAATGEVYSLGASGGVVGLYGAMVAYGISSDDPARWAPVKAEALWVAANFAFGLTLSDSISNAGHFGGLLGGLAAGLLIGPAKGETTAFFRSKASLTCMALVGAFLAVSLSQGAWATYLAVKDRPAYDARLAARRAVELDEMIRKSPNDAASLLARANQSYSRKDWNAALTDLDAAVSIDPTFEALYFKASSLYMLARYDEALRVYDTLVQRFEPRIPVHYFRAATQEQLGNPEDAKSDYNEIITLEPTDADEFQMRATVFGLLGKMDEALEDYNRSIELDGSIAGVHLDRGSLLATRAQYENAIADYDQALLLEPQSTRARLLRAEAFTNMSQYQKSIEDYTDAIDNGVNDSTAWNGRAWAYYKLGQQAQALADVEKSLALAPEYSAALDTRGHILEATGQRDKAIADYRAALSKDAKNTSSLEGLARLNAQ</sequence>
<dbReference type="Pfam" id="PF13432">
    <property type="entry name" value="TPR_16"/>
    <property type="match status" value="1"/>
</dbReference>
<evidence type="ECO:0000256" key="8">
    <source>
        <dbReference type="SAM" id="Phobius"/>
    </source>
</evidence>
<dbReference type="AlphaFoldDB" id="A0A135NXH1"/>
<accession>A0A135NXH1</accession>
<dbReference type="Proteomes" id="UP000070498">
    <property type="component" value="Unassembled WGS sequence"/>
</dbReference>
<dbReference type="OrthoDB" id="9813074at2"/>
<dbReference type="PANTHER" id="PTHR44858:SF1">
    <property type="entry name" value="UDP-N-ACETYLGLUCOSAMINE--PEPTIDE N-ACETYLGLUCOSAMINYLTRANSFERASE SPINDLY-RELATED"/>
    <property type="match status" value="1"/>
</dbReference>
<dbReference type="EMBL" id="LNUW01000039">
    <property type="protein sequence ID" value="KXG83882.1"/>
    <property type="molecule type" value="Genomic_DNA"/>
</dbReference>
<keyword evidence="5 8" id="KW-1133">Transmembrane helix</keyword>
<evidence type="ECO:0000313" key="11">
    <source>
        <dbReference type="Proteomes" id="UP000070498"/>
    </source>
</evidence>
<feature type="transmembrane region" description="Helical" evidence="8">
    <location>
        <begin position="107"/>
        <end position="125"/>
    </location>
</feature>
<dbReference type="RefSeq" id="WP_067650967.1">
    <property type="nucleotide sequence ID" value="NZ_KQ961031.1"/>
</dbReference>
<keyword evidence="11" id="KW-1185">Reference proteome</keyword>
<keyword evidence="4 7" id="KW-0802">TPR repeat</keyword>
<evidence type="ECO:0000256" key="4">
    <source>
        <dbReference type="ARBA" id="ARBA00022803"/>
    </source>
</evidence>
<keyword evidence="6 8" id="KW-0472">Membrane</keyword>
<evidence type="ECO:0000259" key="9">
    <source>
        <dbReference type="Pfam" id="PF01694"/>
    </source>
</evidence>
<feature type="transmembrane region" description="Helical" evidence="8">
    <location>
        <begin position="215"/>
        <end position="236"/>
    </location>
</feature>
<evidence type="ECO:0000313" key="10">
    <source>
        <dbReference type="EMBL" id="KXG83882.1"/>
    </source>
</evidence>
<dbReference type="InterPro" id="IPR022764">
    <property type="entry name" value="Peptidase_S54_rhomboid_dom"/>
</dbReference>
<organism evidence="10 11">
    <name type="scientific">Agrobacterium bohemicum</name>
    <dbReference type="NCBI Taxonomy" id="2052828"/>
    <lineage>
        <taxon>Bacteria</taxon>
        <taxon>Pseudomonadati</taxon>
        <taxon>Pseudomonadota</taxon>
        <taxon>Alphaproteobacteria</taxon>
        <taxon>Hyphomicrobiales</taxon>
        <taxon>Rhizobiaceae</taxon>
        <taxon>Rhizobium/Agrobacterium group</taxon>
        <taxon>Agrobacterium</taxon>
    </lineage>
</organism>
<dbReference type="GO" id="GO:0016020">
    <property type="term" value="C:membrane"/>
    <property type="evidence" value="ECO:0007669"/>
    <property type="project" value="UniProtKB-SubCell"/>
</dbReference>
<proteinExistence type="predicted"/>
<evidence type="ECO:0000256" key="1">
    <source>
        <dbReference type="ARBA" id="ARBA00004141"/>
    </source>
</evidence>
<dbReference type="Gene3D" id="1.25.40.10">
    <property type="entry name" value="Tetratricopeptide repeat domain"/>
    <property type="match status" value="2"/>
</dbReference>
<evidence type="ECO:0000256" key="3">
    <source>
        <dbReference type="ARBA" id="ARBA00022737"/>
    </source>
</evidence>
<dbReference type="PROSITE" id="PS50005">
    <property type="entry name" value="TPR"/>
    <property type="match status" value="3"/>
</dbReference>
<feature type="repeat" description="TPR" evidence="7">
    <location>
        <begin position="474"/>
        <end position="507"/>
    </location>
</feature>
<keyword evidence="3" id="KW-0677">Repeat</keyword>
<keyword evidence="2 8" id="KW-0812">Transmembrane</keyword>
<evidence type="ECO:0000256" key="2">
    <source>
        <dbReference type="ARBA" id="ARBA00022692"/>
    </source>
</evidence>